<dbReference type="SMART" id="SM01293">
    <property type="entry name" value="DUF3402"/>
    <property type="match status" value="1"/>
</dbReference>
<dbReference type="PANTHER" id="PTHR13239:SF4">
    <property type="entry name" value="AT25231P"/>
    <property type="match status" value="1"/>
</dbReference>
<feature type="compositionally biased region" description="Low complexity" evidence="2">
    <location>
        <begin position="596"/>
        <end position="606"/>
    </location>
</feature>
<protein>
    <submittedName>
        <fullName evidence="5">Striatin-interacting protein 1</fullName>
    </submittedName>
</protein>
<dbReference type="InParanoid" id="A0A369JLW7"/>
<dbReference type="InterPro" id="IPR040185">
    <property type="entry name" value="Far11/STRP"/>
</dbReference>
<dbReference type="PANTHER" id="PTHR13239">
    <property type="entry name" value="PROTEIN REQUIRED FOR HYPHAL ANASTOMOSIS HAM-2"/>
    <property type="match status" value="1"/>
</dbReference>
<dbReference type="InterPro" id="IPR021819">
    <property type="entry name" value="Far11/STRP_C"/>
</dbReference>
<feature type="region of interest" description="Disordered" evidence="2">
    <location>
        <begin position="1"/>
        <end position="23"/>
    </location>
</feature>
<dbReference type="FunCoup" id="A0A369JLW7">
    <property type="interactions" value="396"/>
</dbReference>
<name>A0A369JLW7_HYPMA</name>
<dbReference type="EMBL" id="LUEZ02000047">
    <property type="protein sequence ID" value="RDB23209.1"/>
    <property type="molecule type" value="Genomic_DNA"/>
</dbReference>
<evidence type="ECO:0000313" key="6">
    <source>
        <dbReference type="Proteomes" id="UP000076154"/>
    </source>
</evidence>
<dbReference type="STRING" id="39966.A0A369JLW7"/>
<feature type="compositionally biased region" description="Low complexity" evidence="2">
    <location>
        <begin position="1027"/>
        <end position="1054"/>
    </location>
</feature>
<dbReference type="Proteomes" id="UP000076154">
    <property type="component" value="Unassembled WGS sequence"/>
</dbReference>
<comment type="caution">
    <text evidence="5">The sequence shown here is derived from an EMBL/GenBank/DDBJ whole genome shotgun (WGS) entry which is preliminary data.</text>
</comment>
<feature type="compositionally biased region" description="Polar residues" evidence="2">
    <location>
        <begin position="583"/>
        <end position="594"/>
    </location>
</feature>
<evidence type="ECO:0000256" key="1">
    <source>
        <dbReference type="SAM" id="Coils"/>
    </source>
</evidence>
<keyword evidence="6" id="KW-1185">Reference proteome</keyword>
<gene>
    <name evidence="5" type="primary">strip1</name>
    <name evidence="5" type="ORF">Hypma_009631</name>
</gene>
<feature type="domain" description="Far11/STRP N-terminal" evidence="3">
    <location>
        <begin position="48"/>
        <end position="351"/>
    </location>
</feature>
<dbReference type="Pfam" id="PF07923">
    <property type="entry name" value="N1221"/>
    <property type="match status" value="1"/>
</dbReference>
<dbReference type="SMART" id="SM01292">
    <property type="entry name" value="N1221"/>
    <property type="match status" value="1"/>
</dbReference>
<accession>A0A369JLW7</accession>
<sequence>MAFPQLPSYMSGSLQDSNASNSAQGGGLDSINLGQLKAIFPSVAKPKQSWFDFVYDDEDTVMNEIEEFYSYIEMPQVAENLKAWEGSFASEWTKAPLTQRRAHVELLLESLEHRDSEIRFTNARRLFYVVQGTFAETVSPEHQLHWIFENCKVVRSANGVSSIVEAMKIASSKHDLLCSLSDHDAAHFHISAAEKADFIEEVLTEISVYLGMLYHLIEVFKGHDEFADELMSLDPPLPVYLFNVVSGLRDKSAKGYPIKKLLLVLWKTLLTCCGGIREHARVKKLARELAGLPPATDTAEKIKSSPLDIEAFRQETSVKYPTFTPPQQPIPAPRIQASAEPQTLPTLKSNNPPILTSRLAQAYSPIPVRHHYHHDDNESANSGIPNGPLHFQPQQHSNGYRPIPQPATPAPSPPPSPKPKKQQYQTDQNRPFLFPFSRGRFGKDARLVPFAIDEADRLYNKHMYVSLALWQMWRTREDCITAESGLEHMPGEGDFQSSTFTSNDPEVAEPLPDIALLDAKIEDATRALEKAESSADKRKAKERREDLMRLKRVEQIYSAVLPVLSGWVLVLLKLLLATVSAGSNQPPQSSTSSAFPPAVSSPQDQPSVPPPTLDDIDVTRHREITSKAVSAILLLVLKWFKVSHVMKFHHLGQHLLDTNCLLLILKMFGLQEVSASVISKADSPDNNFFRYCLLNFSKTPQSSRPEDNMPRPARHTVVKTILLPNGEKHEEEVEQVTEYSWRNFFSTINFAKIMQKLSKGRSHRIWMLVQYKSSAVLKRVLRVMHPMLQLHVLKLIKSQVPFCGRKWRQSNMKVITSIYLNCRPDLRDEWLTGTEVDDVSDAQAQEQALRHLVKFYNNKRYGPTATSNQHGHIHRRSGSMSHHLEGLHPGPELSNLIRPIGTPNIIDSDVFPPARSQAPDPSIFLPYITEDIAFEEEYEEYLSDLGWSDEQTTEAPLFNGTSAWSRLPNFASDITDGISDSESIVSIGDLGDDARLDPNRDDRDVVDENLNNWEHMSPKTMAALPKSPAGARRSSSGSGLRPVLPFGLDDGSAVDADDDDAELAMGPVPRDQSGPFAAGAGVDEVEYAYGV</sequence>
<dbReference type="OrthoDB" id="18234at2759"/>
<dbReference type="Pfam" id="PF11882">
    <property type="entry name" value="DUF3402"/>
    <property type="match status" value="1"/>
</dbReference>
<evidence type="ECO:0000259" key="3">
    <source>
        <dbReference type="SMART" id="SM01292"/>
    </source>
</evidence>
<reference evidence="5" key="1">
    <citation type="submission" date="2018-04" db="EMBL/GenBank/DDBJ databases">
        <title>Whole genome sequencing of Hypsizygus marmoreus.</title>
        <authorList>
            <person name="Choi I.-G."/>
            <person name="Min B."/>
            <person name="Kim J.-G."/>
            <person name="Kim S."/>
            <person name="Oh Y.-L."/>
            <person name="Kong W.-S."/>
            <person name="Park H."/>
            <person name="Jeong J."/>
            <person name="Song E.-S."/>
        </authorList>
    </citation>
    <scope>NUCLEOTIDE SEQUENCE [LARGE SCALE GENOMIC DNA]</scope>
    <source>
        <strain evidence="5">51987-8</strain>
    </source>
</reference>
<evidence type="ECO:0000313" key="5">
    <source>
        <dbReference type="EMBL" id="RDB23209.1"/>
    </source>
</evidence>
<feature type="region of interest" description="Disordered" evidence="2">
    <location>
        <begin position="1022"/>
        <end position="1079"/>
    </location>
</feature>
<feature type="compositionally biased region" description="Pro residues" evidence="2">
    <location>
        <begin position="403"/>
        <end position="417"/>
    </location>
</feature>
<feature type="compositionally biased region" description="Polar residues" evidence="2">
    <location>
        <begin position="8"/>
        <end position="23"/>
    </location>
</feature>
<dbReference type="GO" id="GO:0007010">
    <property type="term" value="P:cytoskeleton organization"/>
    <property type="evidence" value="ECO:0007669"/>
    <property type="project" value="TreeGrafter"/>
</dbReference>
<feature type="region of interest" description="Disordered" evidence="2">
    <location>
        <begin position="583"/>
        <end position="615"/>
    </location>
</feature>
<dbReference type="AlphaFoldDB" id="A0A369JLW7"/>
<feature type="coiled-coil region" evidence="1">
    <location>
        <begin position="514"/>
        <end position="550"/>
    </location>
</feature>
<organism evidence="5 6">
    <name type="scientific">Hypsizygus marmoreus</name>
    <name type="common">White beech mushroom</name>
    <name type="synonym">Agaricus marmoreus</name>
    <dbReference type="NCBI Taxonomy" id="39966"/>
    <lineage>
        <taxon>Eukaryota</taxon>
        <taxon>Fungi</taxon>
        <taxon>Dikarya</taxon>
        <taxon>Basidiomycota</taxon>
        <taxon>Agaricomycotina</taxon>
        <taxon>Agaricomycetes</taxon>
        <taxon>Agaricomycetidae</taxon>
        <taxon>Agaricales</taxon>
        <taxon>Tricholomatineae</taxon>
        <taxon>Lyophyllaceae</taxon>
        <taxon>Hypsizygus</taxon>
    </lineage>
</organism>
<feature type="region of interest" description="Disordered" evidence="2">
    <location>
        <begin position="864"/>
        <end position="883"/>
    </location>
</feature>
<evidence type="ECO:0000256" key="2">
    <source>
        <dbReference type="SAM" id="MobiDB-lite"/>
    </source>
</evidence>
<keyword evidence="1" id="KW-0175">Coiled coil</keyword>
<feature type="domain" description="Far11/STRP C-terminal" evidence="4">
    <location>
        <begin position="449"/>
        <end position="938"/>
    </location>
</feature>
<evidence type="ECO:0000259" key="4">
    <source>
        <dbReference type="SMART" id="SM01293"/>
    </source>
</evidence>
<feature type="region of interest" description="Disordered" evidence="2">
    <location>
        <begin position="370"/>
        <end position="426"/>
    </location>
</feature>
<dbReference type="GO" id="GO:0005829">
    <property type="term" value="C:cytosol"/>
    <property type="evidence" value="ECO:0007669"/>
    <property type="project" value="TreeGrafter"/>
</dbReference>
<proteinExistence type="predicted"/>
<dbReference type="InterPro" id="IPR012486">
    <property type="entry name" value="Far11/STRP_N"/>
</dbReference>